<protein>
    <submittedName>
        <fullName evidence="2">Uncharacterized protein</fullName>
    </submittedName>
</protein>
<organism evidence="2 3">
    <name type="scientific">Burkholderia multivorans CGD2</name>
    <dbReference type="NCBI Taxonomy" id="513052"/>
    <lineage>
        <taxon>Bacteria</taxon>
        <taxon>Pseudomonadati</taxon>
        <taxon>Pseudomonadota</taxon>
        <taxon>Betaproteobacteria</taxon>
        <taxon>Burkholderiales</taxon>
        <taxon>Burkholderiaceae</taxon>
        <taxon>Burkholderia</taxon>
        <taxon>Burkholderia cepacia complex</taxon>
    </lineage>
</organism>
<dbReference type="AlphaFoldDB" id="B9BWL2"/>
<proteinExistence type="predicted"/>
<evidence type="ECO:0000256" key="1">
    <source>
        <dbReference type="SAM" id="MobiDB-lite"/>
    </source>
</evidence>
<accession>B9BWL2</accession>
<feature type="compositionally biased region" description="Basic residues" evidence="1">
    <location>
        <begin position="64"/>
        <end position="75"/>
    </location>
</feature>
<reference evidence="2 3" key="1">
    <citation type="journal article" date="2012" name="J. Bacteriol.">
        <title>Draft Genome Sequence Determination for Cystic Fibrosis and Chronic Granulomatous Disease Burkholderia multivorans Isolates.</title>
        <authorList>
            <person name="Varga J.J."/>
            <person name="Losada L."/>
            <person name="Zelazny A.M."/>
            <person name="Brinkac L."/>
            <person name="Harkins D."/>
            <person name="Radune D."/>
            <person name="Hostetler J."/>
            <person name="Sampaio E.P."/>
            <person name="Ronning C.M."/>
            <person name="Nierman W.C."/>
            <person name="Greenberg D.E."/>
            <person name="Holland S.M."/>
            <person name="Goldberg J.B."/>
        </authorList>
    </citation>
    <scope>NUCLEOTIDE SEQUENCE [LARGE SCALE GENOMIC DNA]</scope>
    <source>
        <strain evidence="2 3">CGD2</strain>
    </source>
</reference>
<evidence type="ECO:0000313" key="2">
    <source>
        <dbReference type="EMBL" id="EEE04682.1"/>
    </source>
</evidence>
<comment type="caution">
    <text evidence="2">The sequence shown here is derived from an EMBL/GenBank/DDBJ whole genome shotgun (WGS) entry which is preliminary data.</text>
</comment>
<name>B9BWL2_9BURK</name>
<gene>
    <name evidence="2" type="ORF">BURMUCGD2_6099</name>
</gene>
<evidence type="ECO:0000313" key="3">
    <source>
        <dbReference type="Proteomes" id="UP000004535"/>
    </source>
</evidence>
<dbReference type="Proteomes" id="UP000004535">
    <property type="component" value="Unassembled WGS sequence"/>
</dbReference>
<dbReference type="EMBL" id="ACFC01000013">
    <property type="protein sequence ID" value="EEE04682.1"/>
    <property type="molecule type" value="Genomic_DNA"/>
</dbReference>
<feature type="region of interest" description="Disordered" evidence="1">
    <location>
        <begin position="51"/>
        <end position="75"/>
    </location>
</feature>
<sequence length="98" mass="11064">MHGCGACAHRWRISSDTSPAGLARLLAAHRILSDWTGFRRSKLPKQCLSLRDRTSEKRATASQHRVHRPHGRAWARRARAARMKPNAACAPRKDNDET</sequence>